<name>A0ACC3AKB5_9EURO</name>
<sequence length="583" mass="64511">MPFYPPAWVPKCPEVPDTVSISEFMFNEEYGRKPIAESLPAYIDGLTGKTIGVEEQKDRIQYLARALAKEFGWKVNEGTEHDKVCGVFALNTIDVMTLNWAIHRLNGISSPANAAYSADEVRYQLANCEAKALFTVMPLLETAIAGAKKAGLGRDRIYLLPMPGDDPSKYPKDIKTFDQLLEEGKSLPDLEPLKWEKGQGARQTAFLCYSSGTSGLPKGVMISHRNVIANTIQLAVFESVSRKQHGPNYHEVALGLLPQSHIYGLIVICHASTYRGDSVIVLPKFDINQYLASIQKYKITTLFIVPPIIINMVKQKELCAKYDLSSVRAIFTGAAPLSAETAEDLSKQYPSWKIRQGYGLTETCTVVTASTPEDIWFGSSGSLLPGYTARVLSIEGNEITGYDQPGELVVASPSITLGYLKNDKATRETFVTLDDGLRYMRTGDEVVFRKAPSGHEHIWIVDRIKELIKVKGLQVAPAELEGFLLSHPAVADCAVIPVPDDAAGELPKAYVVKSNSIGLEESDVAVKRDIQKFVEREKARHKWLKGGVEFIDVIPKSPSGKILRRMLRDKDRAERQKKKGAKL</sequence>
<evidence type="ECO:0000313" key="2">
    <source>
        <dbReference type="Proteomes" id="UP001172386"/>
    </source>
</evidence>
<comment type="caution">
    <text evidence="1">The sequence shown here is derived from an EMBL/GenBank/DDBJ whole genome shotgun (WGS) entry which is preliminary data.</text>
</comment>
<dbReference type="Proteomes" id="UP001172386">
    <property type="component" value="Unassembled WGS sequence"/>
</dbReference>
<protein>
    <submittedName>
        <fullName evidence="1">Uncharacterized protein</fullName>
    </submittedName>
</protein>
<proteinExistence type="predicted"/>
<accession>A0ACC3AKB5</accession>
<gene>
    <name evidence="1" type="ORF">H2198_000296</name>
</gene>
<keyword evidence="2" id="KW-1185">Reference proteome</keyword>
<organism evidence="1 2">
    <name type="scientific">Neophaeococcomyces mojaviensis</name>
    <dbReference type="NCBI Taxonomy" id="3383035"/>
    <lineage>
        <taxon>Eukaryota</taxon>
        <taxon>Fungi</taxon>
        <taxon>Dikarya</taxon>
        <taxon>Ascomycota</taxon>
        <taxon>Pezizomycotina</taxon>
        <taxon>Eurotiomycetes</taxon>
        <taxon>Chaetothyriomycetidae</taxon>
        <taxon>Chaetothyriales</taxon>
        <taxon>Chaetothyriales incertae sedis</taxon>
        <taxon>Neophaeococcomyces</taxon>
    </lineage>
</organism>
<evidence type="ECO:0000313" key="1">
    <source>
        <dbReference type="EMBL" id="KAJ9664367.1"/>
    </source>
</evidence>
<reference evidence="1" key="1">
    <citation type="submission" date="2022-10" db="EMBL/GenBank/DDBJ databases">
        <title>Culturing micro-colonial fungi from biological soil crusts in the Mojave desert and describing Neophaeococcomyces mojavensis, and introducing the new genera and species Taxawa tesnikishii.</title>
        <authorList>
            <person name="Kurbessoian T."/>
            <person name="Stajich J.E."/>
        </authorList>
    </citation>
    <scope>NUCLEOTIDE SEQUENCE</scope>
    <source>
        <strain evidence="1">JES_112</strain>
    </source>
</reference>
<dbReference type="EMBL" id="JAPDRQ010000003">
    <property type="protein sequence ID" value="KAJ9664367.1"/>
    <property type="molecule type" value="Genomic_DNA"/>
</dbReference>